<evidence type="ECO:0000259" key="7">
    <source>
        <dbReference type="Pfam" id="PF01975"/>
    </source>
</evidence>
<dbReference type="Pfam" id="PF01975">
    <property type="entry name" value="SurE"/>
    <property type="match status" value="1"/>
</dbReference>
<keyword evidence="6" id="KW-0378">Hydrolase</keyword>
<sequence>MNSSSLPKILITNDDGVHSPGILAAINAVSSFAEVMVLAPASQQTAMGRAYRGNPDATLVETTLTVRGVPFKAFSCEASPARTIDHGLTVLSGYQPDFIISGINYGENLGSSITSSGTVGAAMEAAHRGIPSIAVSLETPVDTHLTYTDQDWTAATYFLQHFTKRAIHEGFPQGIDLLKIDVPSSASTECPWRVTRLSHNSYYRTDLSSPSMESRLKDYVITKGLIQGEPEDTDIYAIAVDKVVSVTPLRLDFTAHGSMNDLHKWGK</sequence>
<dbReference type="InterPro" id="IPR030048">
    <property type="entry name" value="SurE"/>
</dbReference>
<dbReference type="GO" id="GO:0000166">
    <property type="term" value="F:nucleotide binding"/>
    <property type="evidence" value="ECO:0007669"/>
    <property type="project" value="UniProtKB-KW"/>
</dbReference>
<dbReference type="GO" id="GO:0046872">
    <property type="term" value="F:metal ion binding"/>
    <property type="evidence" value="ECO:0007669"/>
    <property type="project" value="UniProtKB-KW"/>
</dbReference>
<evidence type="ECO:0000256" key="2">
    <source>
        <dbReference type="ARBA" id="ARBA00011062"/>
    </source>
</evidence>
<reference evidence="9" key="1">
    <citation type="submission" date="2016-11" db="EMBL/GenBank/DDBJ databases">
        <authorList>
            <person name="Varghese N."/>
            <person name="Submissions S."/>
        </authorList>
    </citation>
    <scope>NUCLEOTIDE SEQUENCE [LARGE SCALE GENOMIC DNA]</scope>
    <source>
        <strain evidence="9">DSM 17456</strain>
    </source>
</reference>
<keyword evidence="9" id="KW-1185">Reference proteome</keyword>
<dbReference type="RefSeq" id="WP_074215608.1">
    <property type="nucleotide sequence ID" value="NZ_FSRG01000003.1"/>
</dbReference>
<dbReference type="AlphaFoldDB" id="A0A1N6E7B9"/>
<proteinExistence type="inferred from homology"/>
<keyword evidence="4" id="KW-0479">Metal-binding</keyword>
<gene>
    <name evidence="8" type="ORF">SAMN02745161_0768</name>
</gene>
<comment type="catalytic activity">
    <reaction evidence="1">
        <text>a ribonucleoside 5'-phosphate + H2O = a ribonucleoside + phosphate</text>
        <dbReference type="Rhea" id="RHEA:12484"/>
        <dbReference type="ChEBI" id="CHEBI:15377"/>
        <dbReference type="ChEBI" id="CHEBI:18254"/>
        <dbReference type="ChEBI" id="CHEBI:43474"/>
        <dbReference type="ChEBI" id="CHEBI:58043"/>
        <dbReference type="EC" id="3.1.3.5"/>
    </reaction>
</comment>
<comment type="similarity">
    <text evidence="2">Belongs to the SurE nucleotidase family.</text>
</comment>
<accession>A0A1N6E7B9</accession>
<evidence type="ECO:0000256" key="6">
    <source>
        <dbReference type="ARBA" id="ARBA00022801"/>
    </source>
</evidence>
<protein>
    <recommendedName>
        <fullName evidence="3">5'-nucleotidase</fullName>
        <ecNumber evidence="3">3.1.3.5</ecNumber>
    </recommendedName>
</protein>
<evidence type="ECO:0000256" key="5">
    <source>
        <dbReference type="ARBA" id="ARBA00022741"/>
    </source>
</evidence>
<dbReference type="OrthoDB" id="9780815at2"/>
<dbReference type="SUPFAM" id="SSF64167">
    <property type="entry name" value="SurE-like"/>
    <property type="match status" value="1"/>
</dbReference>
<dbReference type="Proteomes" id="UP000184694">
    <property type="component" value="Unassembled WGS sequence"/>
</dbReference>
<dbReference type="PANTHER" id="PTHR30457:SF0">
    <property type="entry name" value="PHOSPHATASE, PUTATIVE (AFU_ORTHOLOGUE AFUA_4G01070)-RELATED"/>
    <property type="match status" value="1"/>
</dbReference>
<dbReference type="EC" id="3.1.3.5" evidence="3"/>
<keyword evidence="5" id="KW-0547">Nucleotide-binding</keyword>
<dbReference type="InterPro" id="IPR002828">
    <property type="entry name" value="SurE-like_Pase/nucleotidase"/>
</dbReference>
<evidence type="ECO:0000256" key="1">
    <source>
        <dbReference type="ARBA" id="ARBA00000815"/>
    </source>
</evidence>
<dbReference type="GO" id="GO:0008253">
    <property type="term" value="F:5'-nucleotidase activity"/>
    <property type="evidence" value="ECO:0007669"/>
    <property type="project" value="UniProtKB-EC"/>
</dbReference>
<dbReference type="InterPro" id="IPR036523">
    <property type="entry name" value="SurE-like_sf"/>
</dbReference>
<organism evidence="8 9">
    <name type="scientific">Halodesulfovibrio marinisediminis DSM 17456</name>
    <dbReference type="NCBI Taxonomy" id="1121457"/>
    <lineage>
        <taxon>Bacteria</taxon>
        <taxon>Pseudomonadati</taxon>
        <taxon>Thermodesulfobacteriota</taxon>
        <taxon>Desulfovibrionia</taxon>
        <taxon>Desulfovibrionales</taxon>
        <taxon>Desulfovibrionaceae</taxon>
        <taxon>Halodesulfovibrio</taxon>
    </lineage>
</organism>
<evidence type="ECO:0000256" key="4">
    <source>
        <dbReference type="ARBA" id="ARBA00022723"/>
    </source>
</evidence>
<dbReference type="PANTHER" id="PTHR30457">
    <property type="entry name" value="5'-NUCLEOTIDASE SURE"/>
    <property type="match status" value="1"/>
</dbReference>
<evidence type="ECO:0000313" key="8">
    <source>
        <dbReference type="EMBL" id="SIN78955.1"/>
    </source>
</evidence>
<feature type="domain" description="Survival protein SurE-like phosphatase/nucleotidase" evidence="7">
    <location>
        <begin position="9"/>
        <end position="202"/>
    </location>
</feature>
<dbReference type="EMBL" id="FSRG01000003">
    <property type="protein sequence ID" value="SIN78955.1"/>
    <property type="molecule type" value="Genomic_DNA"/>
</dbReference>
<dbReference type="STRING" id="1121457.SAMN02745161_0768"/>
<evidence type="ECO:0000313" key="9">
    <source>
        <dbReference type="Proteomes" id="UP000184694"/>
    </source>
</evidence>
<name>A0A1N6E7B9_9BACT</name>
<dbReference type="NCBIfam" id="TIGR00087">
    <property type="entry name" value="surE"/>
    <property type="match status" value="1"/>
</dbReference>
<evidence type="ECO:0000256" key="3">
    <source>
        <dbReference type="ARBA" id="ARBA00012643"/>
    </source>
</evidence>
<dbReference type="Gene3D" id="3.40.1210.10">
    <property type="entry name" value="Survival protein SurE-like phosphatase/nucleotidase"/>
    <property type="match status" value="1"/>
</dbReference>